<sequence length="245" mass="27611">MIPKGELHSAHGRRRTELFNPGVSLTPGRGTCSWNITVSPGEFVKLTFWKFDGPCKKNYAEVVDTKTVLGKFCARTDENEQVVYSTGNNVLVKYSSLFSAYLEGFVATYETLKAIPARYACSIGGYDSVLKGLSGEFASFDYPFLYPNDASCTWKIEVPVGYVVQLTFHAFGLQQSQDCQADYIEIRHSEEDYDWRHKLIGRFCGFSLPGVIRSNYTYMHVDFVTDSSGRYPGFHASFKAVPDRE</sequence>
<accession>A0A9W9ZXU8</accession>
<evidence type="ECO:0000259" key="4">
    <source>
        <dbReference type="PROSITE" id="PS01180"/>
    </source>
</evidence>
<dbReference type="FunFam" id="2.60.120.290:FF:000013">
    <property type="entry name" value="Membrane frizzled-related protein"/>
    <property type="match status" value="1"/>
</dbReference>
<gene>
    <name evidence="5" type="primary">BMP1_12</name>
    <name evidence="5" type="ORF">OS493_029632</name>
</gene>
<proteinExistence type="predicted"/>
<dbReference type="SMART" id="SM00042">
    <property type="entry name" value="CUB"/>
    <property type="match status" value="2"/>
</dbReference>
<evidence type="ECO:0000313" key="5">
    <source>
        <dbReference type="EMBL" id="KAJ7389732.1"/>
    </source>
</evidence>
<dbReference type="Pfam" id="PF00431">
    <property type="entry name" value="CUB"/>
    <property type="match status" value="2"/>
</dbReference>
<dbReference type="PANTHER" id="PTHR24251">
    <property type="entry name" value="OVOCHYMASE-RELATED"/>
    <property type="match status" value="1"/>
</dbReference>
<dbReference type="PROSITE" id="PS01180">
    <property type="entry name" value="CUB"/>
    <property type="match status" value="2"/>
</dbReference>
<organism evidence="5 6">
    <name type="scientific">Desmophyllum pertusum</name>
    <dbReference type="NCBI Taxonomy" id="174260"/>
    <lineage>
        <taxon>Eukaryota</taxon>
        <taxon>Metazoa</taxon>
        <taxon>Cnidaria</taxon>
        <taxon>Anthozoa</taxon>
        <taxon>Hexacorallia</taxon>
        <taxon>Scleractinia</taxon>
        <taxon>Caryophylliina</taxon>
        <taxon>Caryophylliidae</taxon>
        <taxon>Desmophyllum</taxon>
    </lineage>
</organism>
<evidence type="ECO:0000256" key="2">
    <source>
        <dbReference type="ARBA" id="ARBA00023157"/>
    </source>
</evidence>
<dbReference type="InterPro" id="IPR000859">
    <property type="entry name" value="CUB_dom"/>
</dbReference>
<keyword evidence="6" id="KW-1185">Reference proteome</keyword>
<feature type="domain" description="CUB" evidence="4">
    <location>
        <begin position="121"/>
        <end position="241"/>
    </location>
</feature>
<reference evidence="5" key="1">
    <citation type="submission" date="2023-01" db="EMBL/GenBank/DDBJ databases">
        <title>Genome assembly of the deep-sea coral Lophelia pertusa.</title>
        <authorList>
            <person name="Herrera S."/>
            <person name="Cordes E."/>
        </authorList>
    </citation>
    <scope>NUCLEOTIDE SEQUENCE</scope>
    <source>
        <strain evidence="5">USNM1676648</strain>
        <tissue evidence="5">Polyp</tissue>
    </source>
</reference>
<dbReference type="OrthoDB" id="5969472at2759"/>
<protein>
    <submittedName>
        <fullName evidence="5">Bone morphogenetic protein 1</fullName>
    </submittedName>
</protein>
<evidence type="ECO:0000256" key="1">
    <source>
        <dbReference type="ARBA" id="ARBA00022737"/>
    </source>
</evidence>
<name>A0A9W9ZXU8_9CNID</name>
<dbReference type="SUPFAM" id="SSF49854">
    <property type="entry name" value="Spermadhesin, CUB domain"/>
    <property type="match status" value="2"/>
</dbReference>
<dbReference type="Proteomes" id="UP001163046">
    <property type="component" value="Unassembled WGS sequence"/>
</dbReference>
<dbReference type="EMBL" id="MU825426">
    <property type="protein sequence ID" value="KAJ7389732.1"/>
    <property type="molecule type" value="Genomic_DNA"/>
</dbReference>
<evidence type="ECO:0000256" key="3">
    <source>
        <dbReference type="PROSITE-ProRule" id="PRU00059"/>
    </source>
</evidence>
<dbReference type="CDD" id="cd00041">
    <property type="entry name" value="CUB"/>
    <property type="match status" value="2"/>
</dbReference>
<dbReference type="InterPro" id="IPR035914">
    <property type="entry name" value="Sperma_CUB_dom_sf"/>
</dbReference>
<comment type="caution">
    <text evidence="3">Lacks conserved residue(s) required for the propagation of feature annotation.</text>
</comment>
<dbReference type="AlphaFoldDB" id="A0A9W9ZXU8"/>
<dbReference type="Gene3D" id="2.60.120.290">
    <property type="entry name" value="Spermadhesin, CUB domain"/>
    <property type="match status" value="2"/>
</dbReference>
<feature type="domain" description="CUB" evidence="4">
    <location>
        <begin position="10"/>
        <end position="112"/>
    </location>
</feature>
<evidence type="ECO:0000313" key="6">
    <source>
        <dbReference type="Proteomes" id="UP001163046"/>
    </source>
</evidence>
<keyword evidence="1" id="KW-0677">Repeat</keyword>
<keyword evidence="2" id="KW-1015">Disulfide bond</keyword>
<comment type="caution">
    <text evidence="5">The sequence shown here is derived from an EMBL/GenBank/DDBJ whole genome shotgun (WGS) entry which is preliminary data.</text>
</comment>